<dbReference type="PANTHER" id="PTHR46139">
    <property type="entry name" value="ALKALINE CERAMIDASE"/>
    <property type="match status" value="1"/>
</dbReference>
<keyword evidence="5 9" id="KW-1133">Transmembrane helix</keyword>
<comment type="function">
    <text evidence="9">Hydrolyzes the sphingolipid ceramide into sphingosine and free fatty acid.</text>
</comment>
<dbReference type="GO" id="GO:0046872">
    <property type="term" value="F:metal ion binding"/>
    <property type="evidence" value="ECO:0007669"/>
    <property type="project" value="UniProtKB-KW"/>
</dbReference>
<dbReference type="GO" id="GO:0016811">
    <property type="term" value="F:hydrolase activity, acting on carbon-nitrogen (but not peptide) bonds, in linear amides"/>
    <property type="evidence" value="ECO:0007669"/>
    <property type="project" value="InterPro"/>
</dbReference>
<feature type="binding site" evidence="8">
    <location>
        <position position="214"/>
    </location>
    <ligand>
        <name>Zn(2+)</name>
        <dbReference type="ChEBI" id="CHEBI:29105"/>
        <note>catalytic</note>
    </ligand>
</feature>
<dbReference type="OrthoDB" id="187171at2759"/>
<accession>A0A9J6BXZ2</accession>
<feature type="binding site" evidence="8">
    <location>
        <position position="218"/>
    </location>
    <ligand>
        <name>Zn(2+)</name>
        <dbReference type="ChEBI" id="CHEBI:29105"/>
        <note>catalytic</note>
    </ligand>
</feature>
<comment type="subcellular location">
    <subcellularLocation>
        <location evidence="1">Membrane</location>
        <topology evidence="1">Multi-pass membrane protein</topology>
    </subcellularLocation>
</comment>
<reference evidence="10" key="1">
    <citation type="submission" date="2021-03" db="EMBL/GenBank/DDBJ databases">
        <title>Chromosome level genome of the anhydrobiotic midge Polypedilum vanderplanki.</title>
        <authorList>
            <person name="Yoshida Y."/>
            <person name="Kikawada T."/>
            <person name="Gusev O."/>
        </authorList>
    </citation>
    <scope>NUCLEOTIDE SEQUENCE</scope>
    <source>
        <strain evidence="10">NIAS01</strain>
        <tissue evidence="10">Whole body or cell culture</tissue>
    </source>
</reference>
<proteinExistence type="inferred from homology"/>
<keyword evidence="9" id="KW-0443">Lipid metabolism</keyword>
<evidence type="ECO:0000313" key="11">
    <source>
        <dbReference type="Proteomes" id="UP001107558"/>
    </source>
</evidence>
<evidence type="ECO:0000256" key="4">
    <source>
        <dbReference type="ARBA" id="ARBA00022801"/>
    </source>
</evidence>
<dbReference type="Proteomes" id="UP001107558">
    <property type="component" value="Chromosome 2"/>
</dbReference>
<keyword evidence="7" id="KW-0106">Calcium</keyword>
<dbReference type="Pfam" id="PF05875">
    <property type="entry name" value="Ceramidase"/>
    <property type="match status" value="1"/>
</dbReference>
<evidence type="ECO:0000256" key="5">
    <source>
        <dbReference type="ARBA" id="ARBA00022989"/>
    </source>
</evidence>
<sequence length="275" mass="31756">MSVGEAGLVGSLVWHSSPVDWCEGNYAIISSIAEFYNTFSNIIFIIMPPILMYLFRDYARKVHPGIHIVWGLLIFVGLASAYFHATLSLMGQLLDELSILWVYSLTMALFCPRRNLPKVFKNRIVFSALLLFISIFASILSVWRPYVNAFALMTLIIPTVYLLCCELDRVKHKDPEVFSLGIRSLVLMICAVTIWFNDRMFCDFYTSMQITYLHAIWHVAIFLSSYTCCVLFAYFYVQLERPKIHCKLAYFPENTLISAFGIPYVDFKQRKSIHD</sequence>
<keyword evidence="7" id="KW-0479">Metal-binding</keyword>
<feature type="transmembrane region" description="Helical" evidence="9">
    <location>
        <begin position="177"/>
        <end position="196"/>
    </location>
</feature>
<feature type="binding site" evidence="8">
    <location>
        <position position="84"/>
    </location>
    <ligand>
        <name>Zn(2+)</name>
        <dbReference type="ChEBI" id="CHEBI:29105"/>
        <note>catalytic</note>
    </ligand>
</feature>
<evidence type="ECO:0000256" key="9">
    <source>
        <dbReference type="RuleBase" id="RU364079"/>
    </source>
</evidence>
<keyword evidence="11" id="KW-1185">Reference proteome</keyword>
<dbReference type="EMBL" id="JADBJN010000002">
    <property type="protein sequence ID" value="KAG5674405.1"/>
    <property type="molecule type" value="Genomic_DNA"/>
</dbReference>
<feature type="binding site" evidence="7">
    <location>
        <position position="20"/>
    </location>
    <ligand>
        <name>Ca(2+)</name>
        <dbReference type="ChEBI" id="CHEBI:29108"/>
    </ligand>
</feature>
<keyword evidence="3 9" id="KW-0812">Transmembrane</keyword>
<feature type="binding site" evidence="7">
    <location>
        <position position="25"/>
    </location>
    <ligand>
        <name>Ca(2+)</name>
        <dbReference type="ChEBI" id="CHEBI:29108"/>
    </ligand>
</feature>
<evidence type="ECO:0000256" key="3">
    <source>
        <dbReference type="ARBA" id="ARBA00022692"/>
    </source>
</evidence>
<evidence type="ECO:0000313" key="10">
    <source>
        <dbReference type="EMBL" id="KAG5674405.1"/>
    </source>
</evidence>
<comment type="similarity">
    <text evidence="2 9">Belongs to the alkaline ceramidase family.</text>
</comment>
<organism evidence="10 11">
    <name type="scientific">Polypedilum vanderplanki</name>
    <name type="common">Sleeping chironomid midge</name>
    <dbReference type="NCBI Taxonomy" id="319348"/>
    <lineage>
        <taxon>Eukaryota</taxon>
        <taxon>Metazoa</taxon>
        <taxon>Ecdysozoa</taxon>
        <taxon>Arthropoda</taxon>
        <taxon>Hexapoda</taxon>
        <taxon>Insecta</taxon>
        <taxon>Pterygota</taxon>
        <taxon>Neoptera</taxon>
        <taxon>Endopterygota</taxon>
        <taxon>Diptera</taxon>
        <taxon>Nematocera</taxon>
        <taxon>Chironomoidea</taxon>
        <taxon>Chironomidae</taxon>
        <taxon>Chironominae</taxon>
        <taxon>Polypedilum</taxon>
        <taxon>Polypedilum</taxon>
    </lineage>
</organism>
<dbReference type="GO" id="GO:0046514">
    <property type="term" value="P:ceramide catabolic process"/>
    <property type="evidence" value="ECO:0007669"/>
    <property type="project" value="TreeGrafter"/>
</dbReference>
<evidence type="ECO:0000256" key="1">
    <source>
        <dbReference type="ARBA" id="ARBA00004141"/>
    </source>
</evidence>
<feature type="binding site" evidence="7">
    <location>
        <position position="34"/>
    </location>
    <ligand>
        <name>Ca(2+)</name>
        <dbReference type="ChEBI" id="CHEBI:29108"/>
    </ligand>
</feature>
<evidence type="ECO:0000256" key="2">
    <source>
        <dbReference type="ARBA" id="ARBA00009780"/>
    </source>
</evidence>
<feature type="transmembrane region" description="Helical" evidence="9">
    <location>
        <begin position="97"/>
        <end position="112"/>
    </location>
</feature>
<keyword evidence="4 9" id="KW-0378">Hydrolase</keyword>
<name>A0A9J6BXZ2_POLVA</name>
<keyword evidence="6 9" id="KW-0472">Membrane</keyword>
<dbReference type="PANTHER" id="PTHR46139:SF3">
    <property type="entry name" value="ALKALINE CERAMIDASE"/>
    <property type="match status" value="1"/>
</dbReference>
<dbReference type="InterPro" id="IPR008901">
    <property type="entry name" value="ACER"/>
</dbReference>
<evidence type="ECO:0000256" key="8">
    <source>
        <dbReference type="PIRSR" id="PIRSR608901-2"/>
    </source>
</evidence>
<evidence type="ECO:0000256" key="6">
    <source>
        <dbReference type="ARBA" id="ARBA00023136"/>
    </source>
</evidence>
<protein>
    <recommendedName>
        <fullName evidence="9">Alkaline ceramidase</fullName>
        <ecNumber evidence="9">3.5.1.-</ecNumber>
    </recommendedName>
</protein>
<feature type="transmembrane region" description="Helical" evidence="9">
    <location>
        <begin position="216"/>
        <end position="237"/>
    </location>
</feature>
<gene>
    <name evidence="10" type="ORF">PVAND_004379</name>
</gene>
<feature type="binding site" evidence="7">
    <location>
        <position position="21"/>
    </location>
    <ligand>
        <name>Ca(2+)</name>
        <dbReference type="ChEBI" id="CHEBI:29108"/>
    </ligand>
</feature>
<comment type="cofactor">
    <cofactor evidence="8">
        <name>Zn(2+)</name>
        <dbReference type="ChEBI" id="CHEBI:29105"/>
    </cofactor>
</comment>
<feature type="binding site" evidence="7">
    <location>
        <position position="23"/>
    </location>
    <ligand>
        <name>Ca(2+)</name>
        <dbReference type="ChEBI" id="CHEBI:29108"/>
    </ligand>
</feature>
<evidence type="ECO:0000256" key="7">
    <source>
        <dbReference type="PIRSR" id="PIRSR608901-1"/>
    </source>
</evidence>
<feature type="transmembrane region" description="Helical" evidence="9">
    <location>
        <begin position="149"/>
        <end position="165"/>
    </location>
</feature>
<feature type="transmembrane region" description="Helical" evidence="9">
    <location>
        <begin position="124"/>
        <end position="143"/>
    </location>
</feature>
<feature type="transmembrane region" description="Helical" evidence="9">
    <location>
        <begin position="67"/>
        <end position="85"/>
    </location>
</feature>
<keyword evidence="8" id="KW-0862">Zinc</keyword>
<dbReference type="EC" id="3.5.1.-" evidence="9"/>
<feature type="transmembrane region" description="Helical" evidence="9">
    <location>
        <begin position="35"/>
        <end position="55"/>
    </location>
</feature>
<dbReference type="AlphaFoldDB" id="A0A9J6BXZ2"/>
<dbReference type="GO" id="GO:0016020">
    <property type="term" value="C:membrane"/>
    <property type="evidence" value="ECO:0007669"/>
    <property type="project" value="UniProtKB-SubCell"/>
</dbReference>
<comment type="caution">
    <text evidence="10">The sequence shown here is derived from an EMBL/GenBank/DDBJ whole genome shotgun (WGS) entry which is preliminary data.</text>
</comment>